<evidence type="ECO:0000259" key="2">
    <source>
        <dbReference type="SMART" id="SM00382"/>
    </source>
</evidence>
<dbReference type="AlphaFoldDB" id="A0A8J3AGB5"/>
<dbReference type="EMBL" id="BMHA01000013">
    <property type="protein sequence ID" value="GGI08737.1"/>
    <property type="molecule type" value="Genomic_DNA"/>
</dbReference>
<feature type="region of interest" description="Disordered" evidence="1">
    <location>
        <begin position="775"/>
        <end position="806"/>
    </location>
</feature>
<name>A0A8J3AGB5_9ACTN</name>
<dbReference type="Gene3D" id="3.40.50.300">
    <property type="entry name" value="P-loop containing nucleotide triphosphate hydrolases"/>
    <property type="match status" value="1"/>
</dbReference>
<keyword evidence="4" id="KW-1185">Reference proteome</keyword>
<dbReference type="InterPro" id="IPR011704">
    <property type="entry name" value="ATPase_dyneun-rel_AAA"/>
</dbReference>
<dbReference type="RefSeq" id="WP_130648827.1">
    <property type="nucleotide sequence ID" value="NZ_BMHA01000013.1"/>
</dbReference>
<reference evidence="3" key="1">
    <citation type="journal article" date="2014" name="Int. J. Syst. Evol. Microbiol.">
        <title>Complete genome sequence of Corynebacterium casei LMG S-19264T (=DSM 44701T), isolated from a smear-ripened cheese.</title>
        <authorList>
            <consortium name="US DOE Joint Genome Institute (JGI-PGF)"/>
            <person name="Walter F."/>
            <person name="Albersmeier A."/>
            <person name="Kalinowski J."/>
            <person name="Ruckert C."/>
        </authorList>
    </citation>
    <scope>NUCLEOTIDE SEQUENCE</scope>
    <source>
        <strain evidence="3">CGMCC 1.14988</strain>
    </source>
</reference>
<dbReference type="Proteomes" id="UP000650511">
    <property type="component" value="Unassembled WGS sequence"/>
</dbReference>
<dbReference type="SMART" id="SM00382">
    <property type="entry name" value="AAA"/>
    <property type="match status" value="1"/>
</dbReference>
<organism evidence="3 4">
    <name type="scientific">Egicoccus halophilus</name>
    <dbReference type="NCBI Taxonomy" id="1670830"/>
    <lineage>
        <taxon>Bacteria</taxon>
        <taxon>Bacillati</taxon>
        <taxon>Actinomycetota</taxon>
        <taxon>Nitriliruptoria</taxon>
        <taxon>Egicoccales</taxon>
        <taxon>Egicoccaceae</taxon>
        <taxon>Egicoccus</taxon>
    </lineage>
</organism>
<comment type="caution">
    <text evidence="3">The sequence shown here is derived from an EMBL/GenBank/DDBJ whole genome shotgun (WGS) entry which is preliminary data.</text>
</comment>
<protein>
    <recommendedName>
        <fullName evidence="2">AAA+ ATPase domain-containing protein</fullName>
    </recommendedName>
</protein>
<dbReference type="CDD" id="cd00009">
    <property type="entry name" value="AAA"/>
    <property type="match status" value="1"/>
</dbReference>
<proteinExistence type="predicted"/>
<dbReference type="InterPro" id="IPR027417">
    <property type="entry name" value="P-loop_NTPase"/>
</dbReference>
<dbReference type="SUPFAM" id="SSF52540">
    <property type="entry name" value="P-loop containing nucleoside triphosphate hydrolases"/>
    <property type="match status" value="1"/>
</dbReference>
<dbReference type="PANTHER" id="PTHR37291">
    <property type="entry name" value="5-METHYLCYTOSINE-SPECIFIC RESTRICTION ENZYME B"/>
    <property type="match status" value="1"/>
</dbReference>
<evidence type="ECO:0000313" key="4">
    <source>
        <dbReference type="Proteomes" id="UP000650511"/>
    </source>
</evidence>
<dbReference type="GO" id="GO:0016887">
    <property type="term" value="F:ATP hydrolysis activity"/>
    <property type="evidence" value="ECO:0007669"/>
    <property type="project" value="InterPro"/>
</dbReference>
<evidence type="ECO:0000256" key="1">
    <source>
        <dbReference type="SAM" id="MobiDB-lite"/>
    </source>
</evidence>
<dbReference type="OrthoDB" id="9781481at2"/>
<dbReference type="PANTHER" id="PTHR37291:SF1">
    <property type="entry name" value="TYPE IV METHYL-DIRECTED RESTRICTION ENZYME ECOKMCRB SUBUNIT"/>
    <property type="match status" value="1"/>
</dbReference>
<dbReference type="InterPro" id="IPR003593">
    <property type="entry name" value="AAA+_ATPase"/>
</dbReference>
<feature type="domain" description="AAA+ ATPase" evidence="2">
    <location>
        <begin position="529"/>
        <end position="688"/>
    </location>
</feature>
<dbReference type="GO" id="GO:0005524">
    <property type="term" value="F:ATP binding"/>
    <property type="evidence" value="ECO:0007669"/>
    <property type="project" value="InterPro"/>
</dbReference>
<dbReference type="Pfam" id="PF07728">
    <property type="entry name" value="AAA_5"/>
    <property type="match status" value="1"/>
</dbReference>
<gene>
    <name evidence="3" type="ORF">GCM10011354_30580</name>
</gene>
<sequence>MTDQRNLASSRVDGGGPVYGYMSRLISDVLIGTGSLLTPGEQIWTPDVVDDFYAHFVGARDPETGTFLEKMNIQLSDASAAARQLAAELLVLYYLPCHPSGVSAASKADRVLTALHWSSPDAALPEDVRAVFEGGLWHPGTWYLTRADLQVSYLAEFTREFKRLQGEQQQRLLDDPWELKDFVFGLKPHHAPSTHHGLIHLFHPDVFEPIIAAQAKQKIAVRFAELVTEPTHDLDRQLKQIRVGLTPIHSAGFHFYDDDVKQKWQPDTSKWGTAIGWAKRWYAQPDFDTQERDYKLDVNRQIDALDASDPEAFTNGVAAALRNNLVNYRVSSDLAELMRADPVTATREITSVRSRRDDAAAYETAVKWLEQAQTTGSGSFANLLSVLILNESHPPFRPTPITKFAALVGVSAPDSQAGATARYLAALDLFDTFIFEAEARGLELRDRLDAQSLIWTLASTEPPADWPESDRVAFLRWRGGAVEEGESDEETDLSNGVGVASLDDRLRELSERYHLGSKFLPQVFRLLEKRRQVIFQGPPGTGKTFIARKLAESIAGTEGDVRLVQFHASYAYEDFVQGYRPTEEGTFVLRDGPLVELARKARQSENATFVLIIDELNRANVAKVLGELYFLLEYRGESARMQYTGTPFTLPENLYVIGTMNTADRSIALLDSALRRRFWFVEFAPDVTPVKGLLARYLADEHPALTWLADVVDRANQLLDDRDGAIGPSHFLQPDLTEELARLTWTHAVLPHVQERLFDQSERIRDFDFEALRASVTASTPDPEPPPVTAGNGEAADLVDGAPVDG</sequence>
<dbReference type="InterPro" id="IPR052934">
    <property type="entry name" value="Methyl-DNA_Rec/Restrict_Enz"/>
</dbReference>
<reference evidence="3" key="2">
    <citation type="submission" date="2020-09" db="EMBL/GenBank/DDBJ databases">
        <authorList>
            <person name="Sun Q."/>
            <person name="Zhou Y."/>
        </authorList>
    </citation>
    <scope>NUCLEOTIDE SEQUENCE</scope>
    <source>
        <strain evidence="3">CGMCC 1.14988</strain>
    </source>
</reference>
<accession>A0A8J3AGB5</accession>
<evidence type="ECO:0000313" key="3">
    <source>
        <dbReference type="EMBL" id="GGI08737.1"/>
    </source>
</evidence>